<dbReference type="HAMAP" id="MF_00064">
    <property type="entry name" value="Sulf_adenylyltr_sub2"/>
    <property type="match status" value="1"/>
</dbReference>
<dbReference type="InterPro" id="IPR014729">
    <property type="entry name" value="Rossmann-like_a/b/a_fold"/>
</dbReference>
<dbReference type="InterPro" id="IPR002500">
    <property type="entry name" value="PAPS_reduct_dom"/>
</dbReference>
<accession>A0ABP4HV75</accession>
<dbReference type="EC" id="2.7.7.4" evidence="6"/>
<comment type="catalytic activity">
    <reaction evidence="6">
        <text>sulfate + ATP + H(+) = adenosine 5'-phosphosulfate + diphosphate</text>
        <dbReference type="Rhea" id="RHEA:18133"/>
        <dbReference type="ChEBI" id="CHEBI:15378"/>
        <dbReference type="ChEBI" id="CHEBI:16189"/>
        <dbReference type="ChEBI" id="CHEBI:30616"/>
        <dbReference type="ChEBI" id="CHEBI:33019"/>
        <dbReference type="ChEBI" id="CHEBI:58243"/>
        <dbReference type="EC" id="2.7.7.4"/>
    </reaction>
</comment>
<evidence type="ECO:0000256" key="2">
    <source>
        <dbReference type="ARBA" id="ARBA00022679"/>
    </source>
</evidence>
<dbReference type="InterPro" id="IPR011784">
    <property type="entry name" value="SO4_adenylTrfase_ssu"/>
</dbReference>
<keyword evidence="2 6" id="KW-0808">Transferase</keyword>
<feature type="domain" description="Phosphoadenosine phosphosulphate reductase" evidence="8">
    <location>
        <begin position="42"/>
        <end position="265"/>
    </location>
</feature>
<evidence type="ECO:0000256" key="4">
    <source>
        <dbReference type="ARBA" id="ARBA00022741"/>
    </source>
</evidence>
<keyword evidence="3 6" id="KW-0548">Nucleotidyltransferase</keyword>
<dbReference type="PIRSF" id="PIRSF002936">
    <property type="entry name" value="CysDAde_trans"/>
    <property type="match status" value="1"/>
</dbReference>
<comment type="pathway">
    <text evidence="6">Sulfur metabolism; hydrogen sulfide biosynthesis; sulfite from sulfate: step 1/3.</text>
</comment>
<protein>
    <recommendedName>
        <fullName evidence="6">Sulfate adenylyltransferase subunit 2</fullName>
        <ecNumber evidence="6">2.7.7.4</ecNumber>
    </recommendedName>
    <alternativeName>
        <fullName evidence="6">ATP-sulfurylase small subunit</fullName>
    </alternativeName>
    <alternativeName>
        <fullName evidence="6">Sulfate adenylate transferase</fullName>
        <shortName evidence="6">SAT</shortName>
    </alternativeName>
</protein>
<dbReference type="NCBIfam" id="NF003587">
    <property type="entry name" value="PRK05253.1"/>
    <property type="match status" value="1"/>
</dbReference>
<comment type="similarity">
    <text evidence="1 6">Belongs to the PAPS reductase family. CysD subfamily.</text>
</comment>
<keyword evidence="5 6" id="KW-0067">ATP-binding</keyword>
<sequence length="312" mass="35343">MTTVTAINADEGAGLYALAHLDALESEAVHIFREVAGEFERPVILFSGGKDSIVMLHLALKAFAPATVPFSLLHVDTGHNFPEVIAYRDATVARHGLRLHVASVQEFIDDGRLRERPDGTRNPLQTVPLLDAIEKNRFDAVFGGGRRDEEKARAKERVFSLRDEFGGWDPRRQRPELWQLYNGRHSPGEHVRVFPLSNWTELDVWQYIAREKIDLPRIYYAHEREVFRRGGMWLAPGEWGGPKDGETVERRMVRYRTVGDMSCTGAVESDAVAIEQVIDEIAASRLTERGATRADDKLSEAAMEDRKREGYF</sequence>
<dbReference type="SUPFAM" id="SSF52402">
    <property type="entry name" value="Adenine nucleotide alpha hydrolases-like"/>
    <property type="match status" value="1"/>
</dbReference>
<evidence type="ECO:0000256" key="3">
    <source>
        <dbReference type="ARBA" id="ARBA00022695"/>
    </source>
</evidence>
<comment type="function">
    <text evidence="6">With CysN forms the ATP sulfurylase (ATPS) that catalyzes the adenylation of sulfate producing adenosine 5'-phosphosulfate (APS) and diphosphate, the first enzymatic step in sulfur assimilation pathway. APS synthesis involves the formation of a high-energy phosphoric-sulfuric acid anhydride bond driven by GTP hydrolysis by CysN coupled to ATP hydrolysis by CysD.</text>
</comment>
<dbReference type="InterPro" id="IPR050128">
    <property type="entry name" value="Sulfate_adenylyltrnsfr_sub2"/>
</dbReference>
<dbReference type="GO" id="GO:0016779">
    <property type="term" value="F:nucleotidyltransferase activity"/>
    <property type="evidence" value="ECO:0007669"/>
    <property type="project" value="UniProtKB-KW"/>
</dbReference>
<dbReference type="Proteomes" id="UP001500282">
    <property type="component" value="Unassembled WGS sequence"/>
</dbReference>
<dbReference type="NCBIfam" id="NF009214">
    <property type="entry name" value="PRK12563.1"/>
    <property type="match status" value="1"/>
</dbReference>
<dbReference type="PANTHER" id="PTHR43196">
    <property type="entry name" value="SULFATE ADENYLYLTRANSFERASE SUBUNIT 2"/>
    <property type="match status" value="1"/>
</dbReference>
<evidence type="ECO:0000313" key="9">
    <source>
        <dbReference type="EMBL" id="GAA1283218.1"/>
    </source>
</evidence>
<organism evidence="9 10">
    <name type="scientific">Streptomyces javensis</name>
    <dbReference type="NCBI Taxonomy" id="114698"/>
    <lineage>
        <taxon>Bacteria</taxon>
        <taxon>Bacillati</taxon>
        <taxon>Actinomycetota</taxon>
        <taxon>Actinomycetes</taxon>
        <taxon>Kitasatosporales</taxon>
        <taxon>Streptomycetaceae</taxon>
        <taxon>Streptomyces</taxon>
        <taxon>Streptomyces violaceusniger group</taxon>
    </lineage>
</organism>
<proteinExistence type="inferred from homology"/>
<evidence type="ECO:0000256" key="6">
    <source>
        <dbReference type="HAMAP-Rule" id="MF_00064"/>
    </source>
</evidence>
<dbReference type="NCBIfam" id="TIGR02039">
    <property type="entry name" value="CysD"/>
    <property type="match status" value="1"/>
</dbReference>
<evidence type="ECO:0000256" key="7">
    <source>
        <dbReference type="SAM" id="MobiDB-lite"/>
    </source>
</evidence>
<evidence type="ECO:0000256" key="1">
    <source>
        <dbReference type="ARBA" id="ARBA00008885"/>
    </source>
</evidence>
<dbReference type="Pfam" id="PF01507">
    <property type="entry name" value="PAPS_reduct"/>
    <property type="match status" value="1"/>
</dbReference>
<dbReference type="PANTHER" id="PTHR43196:SF1">
    <property type="entry name" value="SULFATE ADENYLYLTRANSFERASE SUBUNIT 2"/>
    <property type="match status" value="1"/>
</dbReference>
<feature type="region of interest" description="Disordered" evidence="7">
    <location>
        <begin position="293"/>
        <end position="312"/>
    </location>
</feature>
<gene>
    <name evidence="6 9" type="primary">cysD</name>
    <name evidence="9" type="ORF">GCM10009579_50620</name>
</gene>
<evidence type="ECO:0000259" key="8">
    <source>
        <dbReference type="Pfam" id="PF01507"/>
    </source>
</evidence>
<keyword evidence="10" id="KW-1185">Reference proteome</keyword>
<keyword evidence="4 6" id="KW-0547">Nucleotide-binding</keyword>
<comment type="caution">
    <text evidence="9">The sequence shown here is derived from an EMBL/GenBank/DDBJ whole genome shotgun (WGS) entry which is preliminary data.</text>
</comment>
<evidence type="ECO:0000313" key="10">
    <source>
        <dbReference type="Proteomes" id="UP001500282"/>
    </source>
</evidence>
<dbReference type="Gene3D" id="3.40.50.620">
    <property type="entry name" value="HUPs"/>
    <property type="match status" value="1"/>
</dbReference>
<dbReference type="EMBL" id="BAAAIH010000030">
    <property type="protein sequence ID" value="GAA1283218.1"/>
    <property type="molecule type" value="Genomic_DNA"/>
</dbReference>
<reference evidence="10" key="1">
    <citation type="journal article" date="2019" name="Int. J. Syst. Evol. Microbiol.">
        <title>The Global Catalogue of Microorganisms (GCM) 10K type strain sequencing project: providing services to taxonomists for standard genome sequencing and annotation.</title>
        <authorList>
            <consortium name="The Broad Institute Genomics Platform"/>
            <consortium name="The Broad Institute Genome Sequencing Center for Infectious Disease"/>
            <person name="Wu L."/>
            <person name="Ma J."/>
        </authorList>
    </citation>
    <scope>NUCLEOTIDE SEQUENCE [LARGE SCALE GENOMIC DNA]</scope>
    <source>
        <strain evidence="10">JCM 11448</strain>
    </source>
</reference>
<comment type="subunit">
    <text evidence="6">Heterodimer composed of CysD, the smaller subunit, and CysN.</text>
</comment>
<name>A0ABP4HV75_9ACTN</name>
<evidence type="ECO:0000256" key="5">
    <source>
        <dbReference type="ARBA" id="ARBA00022840"/>
    </source>
</evidence>